<dbReference type="GO" id="GO:0003676">
    <property type="term" value="F:nucleic acid binding"/>
    <property type="evidence" value="ECO:0007669"/>
    <property type="project" value="InterPro"/>
</dbReference>
<proteinExistence type="predicted"/>
<organism evidence="7 8">
    <name type="scientific">Muricoccus roseus</name>
    <dbReference type="NCBI Taxonomy" id="198092"/>
    <lineage>
        <taxon>Bacteria</taxon>
        <taxon>Pseudomonadati</taxon>
        <taxon>Pseudomonadota</taxon>
        <taxon>Alphaproteobacteria</taxon>
        <taxon>Acetobacterales</taxon>
        <taxon>Roseomonadaceae</taxon>
        <taxon>Muricoccus</taxon>
    </lineage>
</organism>
<dbReference type="PROSITE" id="PS50830">
    <property type="entry name" value="TNASE_3"/>
    <property type="match status" value="1"/>
</dbReference>
<dbReference type="PANTHER" id="PTHR12302:SF3">
    <property type="entry name" value="SERINE_THREONINE-PROTEIN KINASE 31"/>
    <property type="match status" value="1"/>
</dbReference>
<dbReference type="STRING" id="198092.SAMN02745194_05037"/>
<feature type="domain" description="TNase-like" evidence="6">
    <location>
        <begin position="23"/>
        <end position="144"/>
    </location>
</feature>
<evidence type="ECO:0000313" key="7">
    <source>
        <dbReference type="EMBL" id="SHK49743.1"/>
    </source>
</evidence>
<evidence type="ECO:0000256" key="4">
    <source>
        <dbReference type="SAM" id="MobiDB-lite"/>
    </source>
</evidence>
<sequence>MPRTISRLIVLASFLLLSPAVAAELLGRVVGLSDGDTMTVLTAERRQVRVRLGEIDAPESRQPYGTRAQQVLSGMVFGKDVRVVVQDTDRYGRTVGWVYQGLLDVNAEMVRQGAAWVYRQYSRDASLLQLEAEARATRRGLWALPEVERTPPWEWRAGQRGGSTGRASVPAPASPQRSSPATPSGFICGAKRYCREMTSCAEARFYLSHCGLSRLDGDRDGVPCESLCR</sequence>
<feature type="region of interest" description="Disordered" evidence="4">
    <location>
        <begin position="154"/>
        <end position="182"/>
    </location>
</feature>
<dbReference type="CDD" id="cd00175">
    <property type="entry name" value="SNc"/>
    <property type="match status" value="1"/>
</dbReference>
<evidence type="ECO:0000256" key="3">
    <source>
        <dbReference type="ARBA" id="ARBA00022801"/>
    </source>
</evidence>
<dbReference type="PROSITE" id="PS01284">
    <property type="entry name" value="TNASE_2"/>
    <property type="match status" value="1"/>
</dbReference>
<evidence type="ECO:0000256" key="2">
    <source>
        <dbReference type="ARBA" id="ARBA00022759"/>
    </source>
</evidence>
<protein>
    <submittedName>
        <fullName evidence="7">Endonuclease YncB, thermonuclease family</fullName>
    </submittedName>
</protein>
<feature type="compositionally biased region" description="Low complexity" evidence="4">
    <location>
        <begin position="167"/>
        <end position="182"/>
    </location>
</feature>
<dbReference type="InterPro" id="IPR035437">
    <property type="entry name" value="SNase_OB-fold_sf"/>
</dbReference>
<evidence type="ECO:0000313" key="8">
    <source>
        <dbReference type="Proteomes" id="UP000184387"/>
    </source>
</evidence>
<reference evidence="7 8" key="1">
    <citation type="submission" date="2016-11" db="EMBL/GenBank/DDBJ databases">
        <authorList>
            <person name="Jaros S."/>
            <person name="Januszkiewicz K."/>
            <person name="Wedrychowicz H."/>
        </authorList>
    </citation>
    <scope>NUCLEOTIDE SEQUENCE [LARGE SCALE GENOMIC DNA]</scope>
    <source>
        <strain evidence="7 8">DSM 14916</strain>
    </source>
</reference>
<dbReference type="SUPFAM" id="SSF50199">
    <property type="entry name" value="Staphylococcal nuclease"/>
    <property type="match status" value="1"/>
</dbReference>
<dbReference type="Pfam" id="PF05901">
    <property type="entry name" value="Excalibur"/>
    <property type="match status" value="1"/>
</dbReference>
<dbReference type="InterPro" id="IPR016071">
    <property type="entry name" value="Staphylococal_nuclease_OB-fold"/>
</dbReference>
<dbReference type="InterPro" id="IPR008613">
    <property type="entry name" value="Excalibur_Ca-bd_domain"/>
</dbReference>
<dbReference type="RefSeq" id="WP_086062555.1">
    <property type="nucleotide sequence ID" value="NZ_FQZF01000065.1"/>
</dbReference>
<dbReference type="Gene3D" id="2.40.50.90">
    <property type="match status" value="1"/>
</dbReference>
<dbReference type="Proteomes" id="UP000184387">
    <property type="component" value="Unassembled WGS sequence"/>
</dbReference>
<accession>A0A1M6SYH5</accession>
<keyword evidence="2 7" id="KW-0255">Endonuclease</keyword>
<keyword evidence="1" id="KW-0540">Nuclease</keyword>
<keyword evidence="8" id="KW-1185">Reference proteome</keyword>
<dbReference type="PANTHER" id="PTHR12302">
    <property type="entry name" value="EBNA2 BINDING PROTEIN P100"/>
    <property type="match status" value="1"/>
</dbReference>
<dbReference type="GO" id="GO:0016787">
    <property type="term" value="F:hydrolase activity"/>
    <property type="evidence" value="ECO:0007669"/>
    <property type="project" value="UniProtKB-KW"/>
</dbReference>
<evidence type="ECO:0000256" key="1">
    <source>
        <dbReference type="ARBA" id="ARBA00022722"/>
    </source>
</evidence>
<dbReference type="PROSITE" id="PS01123">
    <property type="entry name" value="TNASE_1"/>
    <property type="match status" value="1"/>
</dbReference>
<dbReference type="SMART" id="SM00318">
    <property type="entry name" value="SNc"/>
    <property type="match status" value="1"/>
</dbReference>
<keyword evidence="5" id="KW-0732">Signal</keyword>
<dbReference type="AlphaFoldDB" id="A0A1M6SYH5"/>
<gene>
    <name evidence="7" type="ORF">SAMN02745194_05037</name>
</gene>
<dbReference type="Pfam" id="PF00565">
    <property type="entry name" value="SNase"/>
    <property type="match status" value="1"/>
</dbReference>
<keyword evidence="3" id="KW-0378">Hydrolase</keyword>
<name>A0A1M6SYH5_9PROT</name>
<feature type="chain" id="PRO_5009920969" evidence="5">
    <location>
        <begin position="23"/>
        <end position="229"/>
    </location>
</feature>
<dbReference type="GO" id="GO:0004519">
    <property type="term" value="F:endonuclease activity"/>
    <property type="evidence" value="ECO:0007669"/>
    <property type="project" value="UniProtKB-KW"/>
</dbReference>
<feature type="signal peptide" evidence="5">
    <location>
        <begin position="1"/>
        <end position="22"/>
    </location>
</feature>
<evidence type="ECO:0000256" key="5">
    <source>
        <dbReference type="SAM" id="SignalP"/>
    </source>
</evidence>
<dbReference type="OrthoDB" id="9805504at2"/>
<evidence type="ECO:0000259" key="6">
    <source>
        <dbReference type="PROSITE" id="PS50830"/>
    </source>
</evidence>
<dbReference type="InterPro" id="IPR002071">
    <property type="entry name" value="Thermonucl_AS"/>
</dbReference>
<dbReference type="EMBL" id="FQZF01000065">
    <property type="protein sequence ID" value="SHK49743.1"/>
    <property type="molecule type" value="Genomic_DNA"/>
</dbReference>